<feature type="transmembrane region" description="Helical" evidence="1">
    <location>
        <begin position="7"/>
        <end position="29"/>
    </location>
</feature>
<dbReference type="PANTHER" id="PTHR32060">
    <property type="entry name" value="TAIL-SPECIFIC PROTEASE"/>
    <property type="match status" value="1"/>
</dbReference>
<dbReference type="Proteomes" id="UP000779508">
    <property type="component" value="Unassembled WGS sequence"/>
</dbReference>
<keyword evidence="1" id="KW-0812">Transmembrane</keyword>
<accession>A0ABS6G1P7</accession>
<reference evidence="3 4" key="1">
    <citation type="submission" date="2021-06" db="EMBL/GenBank/DDBJ databases">
        <authorList>
            <person name="Sun Q."/>
            <person name="Li D."/>
        </authorList>
    </citation>
    <scope>NUCLEOTIDE SEQUENCE [LARGE SCALE GENOMIC DNA]</scope>
    <source>
        <strain evidence="3 4">MSJ-5</strain>
    </source>
</reference>
<feature type="domain" description="Tail specific protease" evidence="2">
    <location>
        <begin position="258"/>
        <end position="426"/>
    </location>
</feature>
<dbReference type="EMBL" id="JAHLQK010000003">
    <property type="protein sequence ID" value="MBU5676403.1"/>
    <property type="molecule type" value="Genomic_DNA"/>
</dbReference>
<name>A0ABS6G1P7_9FIRM</name>
<dbReference type="RefSeq" id="WP_216416142.1">
    <property type="nucleotide sequence ID" value="NZ_JAHLQK010000003.1"/>
</dbReference>
<dbReference type="Pfam" id="PF03572">
    <property type="entry name" value="Peptidase_S41"/>
    <property type="match status" value="1"/>
</dbReference>
<dbReference type="PANTHER" id="PTHR32060:SF30">
    <property type="entry name" value="CARBOXY-TERMINAL PROCESSING PROTEASE CTPA"/>
    <property type="match status" value="1"/>
</dbReference>
<sequence length="444" mass="50849">MNKKKGKIIGITLGCIVILLGGIFLYGYYNMPLIEVHKPKPYQPSGEVILSKELNELEVKADVEQMIEIMESTHPIFLEGETEKYKEAKDRFVHETNRNMTVDEFRFSVSRYLSSIQDGHTGLSWREMKFLDINWRYLDGQLILFDDNNKSTSKIVTKINGVDIHNIINTVKELFPAENYVAESINYSIYSKSEEVLEYSGVDCTKDIVVTVMSGTSEEDIQTKLHYRDNIYPMDYEISSQKIDDNTIYVKFEICELNEDLNKVTEDLKQAIDAGIENVIIDVRDNPGGASRASNMLLDSVKIKPGHFGSIIRFSPLAQERYGYLRKSGFISYDRSNDVVRNEDINLYILTNEQTFSSAQWLATWVKDGELGTIVGRPSRNMPSSFGDVLQFQLKNSKLDGQISYKKWTRPDETKDGERVLEPDVYVDYSEDALSKTIELIKSK</sequence>
<organism evidence="3 4">
    <name type="scientific">Alkaliphilus flagellatus</name>
    <dbReference type="NCBI Taxonomy" id="2841507"/>
    <lineage>
        <taxon>Bacteria</taxon>
        <taxon>Bacillati</taxon>
        <taxon>Bacillota</taxon>
        <taxon>Clostridia</taxon>
        <taxon>Peptostreptococcales</taxon>
        <taxon>Natronincolaceae</taxon>
        <taxon>Alkaliphilus</taxon>
    </lineage>
</organism>
<dbReference type="InterPro" id="IPR005151">
    <property type="entry name" value="Tail-specific_protease"/>
</dbReference>
<evidence type="ECO:0000313" key="4">
    <source>
        <dbReference type="Proteomes" id="UP000779508"/>
    </source>
</evidence>
<evidence type="ECO:0000313" key="3">
    <source>
        <dbReference type="EMBL" id="MBU5676403.1"/>
    </source>
</evidence>
<keyword evidence="1" id="KW-1133">Transmembrane helix</keyword>
<keyword evidence="4" id="KW-1185">Reference proteome</keyword>
<keyword evidence="1" id="KW-0472">Membrane</keyword>
<evidence type="ECO:0000256" key="1">
    <source>
        <dbReference type="SAM" id="Phobius"/>
    </source>
</evidence>
<proteinExistence type="predicted"/>
<comment type="caution">
    <text evidence="3">The sequence shown here is derived from an EMBL/GenBank/DDBJ whole genome shotgun (WGS) entry which is preliminary data.</text>
</comment>
<gene>
    <name evidence="3" type="ORF">KQI88_08240</name>
</gene>
<protein>
    <recommendedName>
        <fullName evidence="2">Tail specific protease domain-containing protein</fullName>
    </recommendedName>
</protein>
<evidence type="ECO:0000259" key="2">
    <source>
        <dbReference type="Pfam" id="PF03572"/>
    </source>
</evidence>